<feature type="domain" description="Tyr recombinase" evidence="5">
    <location>
        <begin position="211"/>
        <end position="394"/>
    </location>
</feature>
<protein>
    <recommendedName>
        <fullName evidence="5">Tyr recombinase domain-containing protein</fullName>
    </recommendedName>
</protein>
<comment type="caution">
    <text evidence="6">The sequence shown here is derived from an EMBL/GenBank/DDBJ whole genome shotgun (WGS) entry which is preliminary data.</text>
</comment>
<reference evidence="7" key="1">
    <citation type="journal article" date="2019" name="Int. J. Syst. Evol. Microbiol.">
        <title>The Global Catalogue of Microorganisms (GCM) 10K type strain sequencing project: providing services to taxonomists for standard genome sequencing and annotation.</title>
        <authorList>
            <consortium name="The Broad Institute Genomics Platform"/>
            <consortium name="The Broad Institute Genome Sequencing Center for Infectious Disease"/>
            <person name="Wu L."/>
            <person name="Ma J."/>
        </authorList>
    </citation>
    <scope>NUCLEOTIDE SEQUENCE [LARGE SCALE GENOMIC DNA]</scope>
    <source>
        <strain evidence="7">JCM 18283</strain>
    </source>
</reference>
<dbReference type="InterPro" id="IPR010998">
    <property type="entry name" value="Integrase_recombinase_N"/>
</dbReference>
<dbReference type="CDD" id="cd00397">
    <property type="entry name" value="DNA_BRE_C"/>
    <property type="match status" value="1"/>
</dbReference>
<dbReference type="InterPro" id="IPR011010">
    <property type="entry name" value="DNA_brk_join_enz"/>
</dbReference>
<dbReference type="Gene3D" id="1.10.150.130">
    <property type="match status" value="1"/>
</dbReference>
<dbReference type="Pfam" id="PF00589">
    <property type="entry name" value="Phage_integrase"/>
    <property type="match status" value="1"/>
</dbReference>
<dbReference type="PANTHER" id="PTHR30629">
    <property type="entry name" value="PROPHAGE INTEGRASE"/>
    <property type="match status" value="1"/>
</dbReference>
<dbReference type="PANTHER" id="PTHR30629:SF2">
    <property type="entry name" value="PROPHAGE INTEGRASE INTS-RELATED"/>
    <property type="match status" value="1"/>
</dbReference>
<dbReference type="PROSITE" id="PS51898">
    <property type="entry name" value="TYR_RECOMBINASE"/>
    <property type="match status" value="1"/>
</dbReference>
<keyword evidence="2" id="KW-0229">DNA integration</keyword>
<keyword evidence="7" id="KW-1185">Reference proteome</keyword>
<comment type="similarity">
    <text evidence="1">Belongs to the 'phage' integrase family.</text>
</comment>
<gene>
    <name evidence="6" type="ORF">GCM10023313_07140</name>
</gene>
<dbReference type="InterPro" id="IPR013762">
    <property type="entry name" value="Integrase-like_cat_sf"/>
</dbReference>
<dbReference type="Gene3D" id="1.10.443.10">
    <property type="entry name" value="Intergrase catalytic core"/>
    <property type="match status" value="1"/>
</dbReference>
<evidence type="ECO:0000256" key="3">
    <source>
        <dbReference type="ARBA" id="ARBA00023125"/>
    </source>
</evidence>
<evidence type="ECO:0000256" key="2">
    <source>
        <dbReference type="ARBA" id="ARBA00022908"/>
    </source>
</evidence>
<dbReference type="Proteomes" id="UP001501436">
    <property type="component" value="Unassembled WGS sequence"/>
</dbReference>
<evidence type="ECO:0000256" key="4">
    <source>
        <dbReference type="ARBA" id="ARBA00023172"/>
    </source>
</evidence>
<dbReference type="RefSeq" id="WP_345329534.1">
    <property type="nucleotide sequence ID" value="NZ_BAABJI010000001.1"/>
</dbReference>
<evidence type="ECO:0000256" key="1">
    <source>
        <dbReference type="ARBA" id="ARBA00008857"/>
    </source>
</evidence>
<dbReference type="EMBL" id="BAABJI010000001">
    <property type="protein sequence ID" value="GAA4906988.1"/>
    <property type="molecule type" value="Genomic_DNA"/>
</dbReference>
<keyword evidence="3" id="KW-0238">DNA-binding</keyword>
<evidence type="ECO:0000313" key="6">
    <source>
        <dbReference type="EMBL" id="GAA4906988.1"/>
    </source>
</evidence>
<evidence type="ECO:0000259" key="5">
    <source>
        <dbReference type="PROSITE" id="PS51898"/>
    </source>
</evidence>
<dbReference type="InterPro" id="IPR002104">
    <property type="entry name" value="Integrase_catalytic"/>
</dbReference>
<organism evidence="6 7">
    <name type="scientific">Mucilaginibacter defluvii</name>
    <dbReference type="NCBI Taxonomy" id="1196019"/>
    <lineage>
        <taxon>Bacteria</taxon>
        <taxon>Pseudomonadati</taxon>
        <taxon>Bacteroidota</taxon>
        <taxon>Sphingobacteriia</taxon>
        <taxon>Sphingobacteriales</taxon>
        <taxon>Sphingobacteriaceae</taxon>
        <taxon>Mucilaginibacter</taxon>
    </lineage>
</organism>
<name>A0ABP9FM01_9SPHI</name>
<proteinExistence type="inferred from homology"/>
<accession>A0ABP9FM01</accession>
<evidence type="ECO:0000313" key="7">
    <source>
        <dbReference type="Proteomes" id="UP001501436"/>
    </source>
</evidence>
<dbReference type="SUPFAM" id="SSF56349">
    <property type="entry name" value="DNA breaking-rejoining enzymes"/>
    <property type="match status" value="1"/>
</dbReference>
<keyword evidence="4" id="KW-0233">DNA recombination</keyword>
<sequence length="397" mass="46532">MESTKTTYKSLLVQSWDKYEFKLYPGKKPYIYFNFLNPETGKEVRIKKLTGLKPGSSKTELKKQAHVTVQGIIELLAEGWNPVTDTFNDLPITPLSPITECLDYWLRERERKRDNKAMKDKALTMNQYLVTYFKKWLSAKSYLYRKPNTFTKIDVDTFLQTTASERNWGKVSYNCYRTDLGTFFNFLKTLKIISENPVESSAKKNTKKDSSRFKIFEADELTEVVKLMAGDKAYLGLYVASKLIFHYNIRPVEITRIQVADIDFEKGQLVLPPSKTKNGNEAIFKLNTEMFNLLDDLTSNCPNSYFVFGHRCEPGAEQIHQDYFGQKWRMFRNKYKLPKHLKLYALKHSSNYYDIENGASYEEIRQRNRHANLQVTTLYVRERLLKNIIQPSANKMF</sequence>
<dbReference type="InterPro" id="IPR050808">
    <property type="entry name" value="Phage_Integrase"/>
</dbReference>